<evidence type="ECO:0000256" key="3">
    <source>
        <dbReference type="ARBA" id="ARBA00022679"/>
    </source>
</evidence>
<dbReference type="Gene3D" id="3.40.640.10">
    <property type="entry name" value="Type I PLP-dependent aspartate aminotransferase-like (Major domain)"/>
    <property type="match status" value="2"/>
</dbReference>
<dbReference type="InterPro" id="IPR015421">
    <property type="entry name" value="PyrdxlP-dep_Trfase_major"/>
</dbReference>
<protein>
    <recommendedName>
        <fullName evidence="5">Aminotransferase class I/classII large domain-containing protein</fullName>
    </recommendedName>
</protein>
<dbReference type="InterPro" id="IPR004839">
    <property type="entry name" value="Aminotransferase_I/II_large"/>
</dbReference>
<evidence type="ECO:0000313" key="6">
    <source>
        <dbReference type="EMBL" id="PSR71790.1"/>
    </source>
</evidence>
<dbReference type="STRING" id="98765.A0A2R6NHE4"/>
<dbReference type="GO" id="GO:0005739">
    <property type="term" value="C:mitochondrion"/>
    <property type="evidence" value="ECO:0007669"/>
    <property type="project" value="TreeGrafter"/>
</dbReference>
<organism evidence="6 7">
    <name type="scientific">Hermanssonia centrifuga</name>
    <dbReference type="NCBI Taxonomy" id="98765"/>
    <lineage>
        <taxon>Eukaryota</taxon>
        <taxon>Fungi</taxon>
        <taxon>Dikarya</taxon>
        <taxon>Basidiomycota</taxon>
        <taxon>Agaricomycotina</taxon>
        <taxon>Agaricomycetes</taxon>
        <taxon>Polyporales</taxon>
        <taxon>Meruliaceae</taxon>
        <taxon>Hermanssonia</taxon>
    </lineage>
</organism>
<keyword evidence="7" id="KW-1185">Reference proteome</keyword>
<dbReference type="GO" id="GO:0016212">
    <property type="term" value="F:kynurenine-oxoglutarate transaminase activity"/>
    <property type="evidence" value="ECO:0007669"/>
    <property type="project" value="TreeGrafter"/>
</dbReference>
<comment type="caution">
    <text evidence="6">The sequence shown here is derived from an EMBL/GenBank/DDBJ whole genome shotgun (WGS) entry which is preliminary data.</text>
</comment>
<evidence type="ECO:0000259" key="5">
    <source>
        <dbReference type="Pfam" id="PF00155"/>
    </source>
</evidence>
<dbReference type="EMBL" id="MLYV02001242">
    <property type="protein sequence ID" value="PSR71790.1"/>
    <property type="molecule type" value="Genomic_DNA"/>
</dbReference>
<dbReference type="OrthoDB" id="2414662at2759"/>
<keyword evidence="3" id="KW-0808">Transferase</keyword>
<name>A0A2R6NHE4_9APHY</name>
<keyword evidence="2" id="KW-0032">Aminotransferase</keyword>
<keyword evidence="4" id="KW-0663">Pyridoxal phosphate</keyword>
<dbReference type="CDD" id="cd00609">
    <property type="entry name" value="AAT_like"/>
    <property type="match status" value="1"/>
</dbReference>
<dbReference type="GO" id="GO:0030170">
    <property type="term" value="F:pyridoxal phosphate binding"/>
    <property type="evidence" value="ECO:0007669"/>
    <property type="project" value="InterPro"/>
</dbReference>
<dbReference type="AlphaFoldDB" id="A0A2R6NHE4"/>
<feature type="domain" description="Aminotransferase class I/classII large" evidence="5">
    <location>
        <begin position="82"/>
        <end position="220"/>
    </location>
</feature>
<dbReference type="InterPro" id="IPR015424">
    <property type="entry name" value="PyrdxlP-dep_Trfase"/>
</dbReference>
<proteinExistence type="predicted"/>
<dbReference type="Proteomes" id="UP000186601">
    <property type="component" value="Unassembled WGS sequence"/>
</dbReference>
<dbReference type="PANTHER" id="PTHR43807">
    <property type="entry name" value="FI04487P"/>
    <property type="match status" value="1"/>
</dbReference>
<dbReference type="PANTHER" id="PTHR43807:SF20">
    <property type="entry name" value="FI04487P"/>
    <property type="match status" value="1"/>
</dbReference>
<dbReference type="InterPro" id="IPR051326">
    <property type="entry name" value="Kynurenine-oxoglutarate_AT"/>
</dbReference>
<comment type="cofactor">
    <cofactor evidence="1">
        <name>pyridoxal 5'-phosphate</name>
        <dbReference type="ChEBI" id="CHEBI:597326"/>
    </cofactor>
</comment>
<evidence type="ECO:0000313" key="7">
    <source>
        <dbReference type="Proteomes" id="UP000186601"/>
    </source>
</evidence>
<reference evidence="6 7" key="1">
    <citation type="submission" date="2018-02" db="EMBL/GenBank/DDBJ databases">
        <title>Genome sequence of the basidiomycete white-rot fungus Phlebia centrifuga.</title>
        <authorList>
            <person name="Granchi Z."/>
            <person name="Peng M."/>
            <person name="de Vries R.P."/>
            <person name="Hilden K."/>
            <person name="Makela M.R."/>
            <person name="Grigoriev I."/>
            <person name="Riley R."/>
        </authorList>
    </citation>
    <scope>NUCLEOTIDE SEQUENCE [LARGE SCALE GENOMIC DNA]</scope>
    <source>
        <strain evidence="6 7">FBCC195</strain>
    </source>
</reference>
<sequence>MKLTRLASTRPASRLLTPQTISSLRTYHHSRRLMAVNGQANGAAHKAGGVRTNLVPFANRLKEGRALAQDVWSIFNAANLPTDCINLGQGYMNFSPPQWIKDAAGEAMATVVGNHYSHPKGRPRLREAIKNYFSPTFGRELDVETEILVTSGANEGQYSVLTAFLEDGDEVIMFEPFFDQYLPSVVFNGGKPVYVPLHPDRSKSKPTSDDWKIDFEELRNSPMQEAVAAGLEEASKRQFIEIQCSEYAERRKIISEGFDKLGMRYTLPEGTYFLLLVRFQLLQVNSR</sequence>
<dbReference type="SUPFAM" id="SSF53383">
    <property type="entry name" value="PLP-dependent transferases"/>
    <property type="match status" value="2"/>
</dbReference>
<accession>A0A2R6NHE4</accession>
<dbReference type="InterPro" id="IPR015422">
    <property type="entry name" value="PyrdxlP-dep_Trfase_small"/>
</dbReference>
<dbReference type="Pfam" id="PF00155">
    <property type="entry name" value="Aminotran_1_2"/>
    <property type="match status" value="1"/>
</dbReference>
<evidence type="ECO:0000256" key="1">
    <source>
        <dbReference type="ARBA" id="ARBA00001933"/>
    </source>
</evidence>
<evidence type="ECO:0000256" key="2">
    <source>
        <dbReference type="ARBA" id="ARBA00022576"/>
    </source>
</evidence>
<gene>
    <name evidence="6" type="ORF">PHLCEN_2v12291</name>
</gene>
<evidence type="ECO:0000256" key="4">
    <source>
        <dbReference type="ARBA" id="ARBA00022898"/>
    </source>
</evidence>
<dbReference type="Gene3D" id="3.90.1150.10">
    <property type="entry name" value="Aspartate Aminotransferase, domain 1"/>
    <property type="match status" value="2"/>
</dbReference>